<gene>
    <name evidence="1" type="ORF">MHY01S_11860</name>
</gene>
<accession>A0A511R090</accession>
<name>A0A511R090_9DEIN</name>
<dbReference type="AlphaFoldDB" id="A0A511R090"/>
<protein>
    <submittedName>
        <fullName evidence="1">Uncharacterized protein</fullName>
    </submittedName>
</protein>
<dbReference type="EMBL" id="BJXL01000029">
    <property type="protein sequence ID" value="GEM83020.1"/>
    <property type="molecule type" value="Genomic_DNA"/>
</dbReference>
<sequence>MTPLEWIQQMVEANREALQQMPFPPGLAEYVDELVKSGQTEQIIALMKMSFLIGIQQGARSHETPAPPPNRIQA</sequence>
<organism evidence="1 2">
    <name type="scientific">Meiothermus hypogaeus NBRC 106114</name>
    <dbReference type="NCBI Taxonomy" id="1227553"/>
    <lineage>
        <taxon>Bacteria</taxon>
        <taxon>Thermotogati</taxon>
        <taxon>Deinococcota</taxon>
        <taxon>Deinococci</taxon>
        <taxon>Thermales</taxon>
        <taxon>Thermaceae</taxon>
        <taxon>Meiothermus</taxon>
    </lineage>
</organism>
<evidence type="ECO:0000313" key="1">
    <source>
        <dbReference type="EMBL" id="GEM83020.1"/>
    </source>
</evidence>
<comment type="caution">
    <text evidence="1">The sequence shown here is derived from an EMBL/GenBank/DDBJ whole genome shotgun (WGS) entry which is preliminary data.</text>
</comment>
<dbReference type="Proteomes" id="UP000321197">
    <property type="component" value="Unassembled WGS sequence"/>
</dbReference>
<proteinExistence type="predicted"/>
<reference evidence="1 2" key="1">
    <citation type="submission" date="2019-07" db="EMBL/GenBank/DDBJ databases">
        <title>Whole genome shotgun sequence of Meiothermus hypogaeus NBRC 106114.</title>
        <authorList>
            <person name="Hosoyama A."/>
            <person name="Uohara A."/>
            <person name="Ohji S."/>
            <person name="Ichikawa N."/>
        </authorList>
    </citation>
    <scope>NUCLEOTIDE SEQUENCE [LARGE SCALE GENOMIC DNA]</scope>
    <source>
        <strain evidence="1 2">NBRC 106114</strain>
    </source>
</reference>
<dbReference type="OrthoDB" id="26250at2"/>
<evidence type="ECO:0000313" key="2">
    <source>
        <dbReference type="Proteomes" id="UP000321197"/>
    </source>
</evidence>